<organism evidence="1 2">
    <name type="scientific">Raoultella terrigena</name>
    <name type="common">Klebsiella terrigena</name>
    <dbReference type="NCBI Taxonomy" id="577"/>
    <lineage>
        <taxon>Bacteria</taxon>
        <taxon>Pseudomonadati</taxon>
        <taxon>Pseudomonadota</taxon>
        <taxon>Gammaproteobacteria</taxon>
        <taxon>Enterobacterales</taxon>
        <taxon>Enterobacteriaceae</taxon>
        <taxon>Klebsiella/Raoultella group</taxon>
        <taxon>Raoultella</taxon>
    </lineage>
</organism>
<name>A0A485BGW3_RAOTE</name>
<accession>A0A485BGW3</accession>
<sequence>MRRILFSLAVSMLKPVSVFGRLCREEWPFDYYQTTIPACCFARVAMRVRCSRVRQA</sequence>
<gene>
    <name evidence="1" type="ORF">NCTC13038_02899</name>
</gene>
<proteinExistence type="predicted"/>
<protein>
    <submittedName>
        <fullName evidence="1">Uncharacterized protein</fullName>
    </submittedName>
</protein>
<dbReference type="AlphaFoldDB" id="A0A485BGW3"/>
<reference evidence="1 2" key="1">
    <citation type="submission" date="2019-03" db="EMBL/GenBank/DDBJ databases">
        <authorList>
            <consortium name="Pathogen Informatics"/>
        </authorList>
    </citation>
    <scope>NUCLEOTIDE SEQUENCE [LARGE SCALE GENOMIC DNA]</scope>
    <source>
        <strain evidence="1 2">NCTC13038</strain>
    </source>
</reference>
<dbReference type="EMBL" id="CAADJG010000002">
    <property type="protein sequence ID" value="VFS73007.1"/>
    <property type="molecule type" value="Genomic_DNA"/>
</dbReference>
<dbReference type="Proteomes" id="UP000332594">
    <property type="component" value="Unassembled WGS sequence"/>
</dbReference>
<evidence type="ECO:0000313" key="1">
    <source>
        <dbReference type="EMBL" id="VFS73007.1"/>
    </source>
</evidence>
<evidence type="ECO:0000313" key="2">
    <source>
        <dbReference type="Proteomes" id="UP000332594"/>
    </source>
</evidence>